<dbReference type="OrthoDB" id="10609600at2759"/>
<dbReference type="Proteomes" id="UP000499080">
    <property type="component" value="Unassembled WGS sequence"/>
</dbReference>
<evidence type="ECO:0000313" key="2">
    <source>
        <dbReference type="EMBL" id="GBO23141.1"/>
    </source>
</evidence>
<feature type="region of interest" description="Disordered" evidence="1">
    <location>
        <begin position="67"/>
        <end position="113"/>
    </location>
</feature>
<protein>
    <submittedName>
        <fullName evidence="2">Uncharacterized protein</fullName>
    </submittedName>
</protein>
<evidence type="ECO:0000313" key="3">
    <source>
        <dbReference type="Proteomes" id="UP000499080"/>
    </source>
</evidence>
<proteinExistence type="predicted"/>
<sequence length="124" mass="14006">MDTDSFYISVETDDVFLDMKTSLNNIFDLSNYPKNHFLSDDSNRGRLGYFNTLPTGSGSNILCPFTARSAADRPRHRRDKSKSRLIDDRSKTNKEPGSPRGGPARAVLHEGRGFDIHHHATELR</sequence>
<feature type="compositionally biased region" description="Basic and acidic residues" evidence="1">
    <location>
        <begin position="82"/>
        <end position="94"/>
    </location>
</feature>
<gene>
    <name evidence="2" type="ORF">AVEN_4787_1</name>
</gene>
<comment type="caution">
    <text evidence="2">The sequence shown here is derived from an EMBL/GenBank/DDBJ whole genome shotgun (WGS) entry which is preliminary data.</text>
</comment>
<dbReference type="EMBL" id="BGPR01046184">
    <property type="protein sequence ID" value="GBO23141.1"/>
    <property type="molecule type" value="Genomic_DNA"/>
</dbReference>
<dbReference type="AlphaFoldDB" id="A0A4Y2VEY1"/>
<reference evidence="2 3" key="1">
    <citation type="journal article" date="2019" name="Sci. Rep.">
        <title>Orb-weaving spider Araneus ventricosus genome elucidates the spidroin gene catalogue.</title>
        <authorList>
            <person name="Kono N."/>
            <person name="Nakamura H."/>
            <person name="Ohtoshi R."/>
            <person name="Moran D.A.P."/>
            <person name="Shinohara A."/>
            <person name="Yoshida Y."/>
            <person name="Fujiwara M."/>
            <person name="Mori M."/>
            <person name="Tomita M."/>
            <person name="Arakawa K."/>
        </authorList>
    </citation>
    <scope>NUCLEOTIDE SEQUENCE [LARGE SCALE GENOMIC DNA]</scope>
</reference>
<name>A0A4Y2VEY1_ARAVE</name>
<organism evidence="2 3">
    <name type="scientific">Araneus ventricosus</name>
    <name type="common">Orbweaver spider</name>
    <name type="synonym">Epeira ventricosa</name>
    <dbReference type="NCBI Taxonomy" id="182803"/>
    <lineage>
        <taxon>Eukaryota</taxon>
        <taxon>Metazoa</taxon>
        <taxon>Ecdysozoa</taxon>
        <taxon>Arthropoda</taxon>
        <taxon>Chelicerata</taxon>
        <taxon>Arachnida</taxon>
        <taxon>Araneae</taxon>
        <taxon>Araneomorphae</taxon>
        <taxon>Entelegynae</taxon>
        <taxon>Araneoidea</taxon>
        <taxon>Araneidae</taxon>
        <taxon>Araneus</taxon>
    </lineage>
</organism>
<evidence type="ECO:0000256" key="1">
    <source>
        <dbReference type="SAM" id="MobiDB-lite"/>
    </source>
</evidence>
<keyword evidence="3" id="KW-1185">Reference proteome</keyword>
<accession>A0A4Y2VEY1</accession>